<gene>
    <name evidence="2" type="ORF">EK21DRAFT_112600</name>
</gene>
<feature type="compositionally biased region" description="Acidic residues" evidence="1">
    <location>
        <begin position="341"/>
        <end position="363"/>
    </location>
</feature>
<protein>
    <recommendedName>
        <fullName evidence="4">Protein kinase domain-containing protein</fullName>
    </recommendedName>
</protein>
<dbReference type="InterPro" id="IPR011009">
    <property type="entry name" value="Kinase-like_dom_sf"/>
</dbReference>
<dbReference type="Proteomes" id="UP000799777">
    <property type="component" value="Unassembled WGS sequence"/>
</dbReference>
<name>A0A9P4H7M0_9PLEO</name>
<organism evidence="2 3">
    <name type="scientific">Setomelanomma holmii</name>
    <dbReference type="NCBI Taxonomy" id="210430"/>
    <lineage>
        <taxon>Eukaryota</taxon>
        <taxon>Fungi</taxon>
        <taxon>Dikarya</taxon>
        <taxon>Ascomycota</taxon>
        <taxon>Pezizomycotina</taxon>
        <taxon>Dothideomycetes</taxon>
        <taxon>Pleosporomycetidae</taxon>
        <taxon>Pleosporales</taxon>
        <taxon>Pleosporineae</taxon>
        <taxon>Phaeosphaeriaceae</taxon>
        <taxon>Setomelanomma</taxon>
    </lineage>
</organism>
<evidence type="ECO:0000313" key="2">
    <source>
        <dbReference type="EMBL" id="KAF2029726.1"/>
    </source>
</evidence>
<proteinExistence type="predicted"/>
<dbReference type="EMBL" id="ML978197">
    <property type="protein sequence ID" value="KAF2029726.1"/>
    <property type="molecule type" value="Genomic_DNA"/>
</dbReference>
<evidence type="ECO:0000313" key="3">
    <source>
        <dbReference type="Proteomes" id="UP000799777"/>
    </source>
</evidence>
<reference evidence="2" key="1">
    <citation type="journal article" date="2020" name="Stud. Mycol.">
        <title>101 Dothideomycetes genomes: a test case for predicting lifestyles and emergence of pathogens.</title>
        <authorList>
            <person name="Haridas S."/>
            <person name="Albert R."/>
            <person name="Binder M."/>
            <person name="Bloem J."/>
            <person name="Labutti K."/>
            <person name="Salamov A."/>
            <person name="Andreopoulos B."/>
            <person name="Baker S."/>
            <person name="Barry K."/>
            <person name="Bills G."/>
            <person name="Bluhm B."/>
            <person name="Cannon C."/>
            <person name="Castanera R."/>
            <person name="Culley D."/>
            <person name="Daum C."/>
            <person name="Ezra D."/>
            <person name="Gonzalez J."/>
            <person name="Henrissat B."/>
            <person name="Kuo A."/>
            <person name="Liang C."/>
            <person name="Lipzen A."/>
            <person name="Lutzoni F."/>
            <person name="Magnuson J."/>
            <person name="Mondo S."/>
            <person name="Nolan M."/>
            <person name="Ohm R."/>
            <person name="Pangilinan J."/>
            <person name="Park H.-J."/>
            <person name="Ramirez L."/>
            <person name="Alfaro M."/>
            <person name="Sun H."/>
            <person name="Tritt A."/>
            <person name="Yoshinaga Y."/>
            <person name="Zwiers L.-H."/>
            <person name="Turgeon B."/>
            <person name="Goodwin S."/>
            <person name="Spatafora J."/>
            <person name="Crous P."/>
            <person name="Grigoriev I."/>
        </authorList>
    </citation>
    <scope>NUCLEOTIDE SEQUENCE</scope>
    <source>
        <strain evidence="2">CBS 110217</strain>
    </source>
</reference>
<keyword evidence="3" id="KW-1185">Reference proteome</keyword>
<dbReference type="SUPFAM" id="SSF56112">
    <property type="entry name" value="Protein kinase-like (PK-like)"/>
    <property type="match status" value="1"/>
</dbReference>
<feature type="region of interest" description="Disordered" evidence="1">
    <location>
        <begin position="339"/>
        <end position="363"/>
    </location>
</feature>
<sequence>MAAPIPQSHLFRTIKLLAPGTYLCLLRTYTSAEDDSPQRMRQQSRLLTHSLASTLIQSIKDNGASKLQDKYIALLPRLIVVKTYQDPDRIKPEFAPETASRWLIHAAVFGPTLKQLGEAVSKPGAEAFYLSAWFSAHVFLGVLSALEFLSQAGVVHGKIAASNVLLSLYPREVCWRYRGYPDVLLAGFSGATMGRDDDAGNTAAEDVKGLLELISHVILNYSDSAPFIPLATIDAVMTTDDPLLRMLQSVREMGEGPEHIPRPLLKLLHSDIVSEEEMERALREPTVSKFEAKKEDFRKILAGEAVVMGFGGCAGMKTGRVIDFRFNTKKNDFLRRTGMAVDDESKEGTDADGEGEDVDEMEM</sequence>
<evidence type="ECO:0008006" key="4">
    <source>
        <dbReference type="Google" id="ProtNLM"/>
    </source>
</evidence>
<evidence type="ECO:0000256" key="1">
    <source>
        <dbReference type="SAM" id="MobiDB-lite"/>
    </source>
</evidence>
<dbReference type="Gene3D" id="1.10.510.10">
    <property type="entry name" value="Transferase(Phosphotransferase) domain 1"/>
    <property type="match status" value="1"/>
</dbReference>
<dbReference type="AlphaFoldDB" id="A0A9P4H7M0"/>
<comment type="caution">
    <text evidence="2">The sequence shown here is derived from an EMBL/GenBank/DDBJ whole genome shotgun (WGS) entry which is preliminary data.</text>
</comment>
<accession>A0A9P4H7M0</accession>
<dbReference type="OrthoDB" id="5979581at2759"/>